<dbReference type="GO" id="GO:0006289">
    <property type="term" value="P:nucleotide-excision repair"/>
    <property type="evidence" value="ECO:0007669"/>
    <property type="project" value="TreeGrafter"/>
</dbReference>
<dbReference type="GO" id="GO:0046872">
    <property type="term" value="F:metal ion binding"/>
    <property type="evidence" value="ECO:0007669"/>
    <property type="project" value="UniProtKB-KW"/>
</dbReference>
<gene>
    <name evidence="21" type="ORF">BDEG_25181</name>
</gene>
<dbReference type="SMART" id="SM00491">
    <property type="entry name" value="HELICc2"/>
    <property type="match status" value="1"/>
</dbReference>
<reference evidence="21 22" key="1">
    <citation type="submission" date="2006-10" db="EMBL/GenBank/DDBJ databases">
        <title>The Genome Sequence of Batrachochytrium dendrobatidis JEL423.</title>
        <authorList>
            <consortium name="The Broad Institute Genome Sequencing Platform"/>
            <person name="Birren B."/>
            <person name="Lander E."/>
            <person name="Galagan J."/>
            <person name="Cuomo C."/>
            <person name="Devon K."/>
            <person name="Jaffe D."/>
            <person name="Butler J."/>
            <person name="Alvarez P."/>
            <person name="Gnerre S."/>
            <person name="Grabherr M."/>
            <person name="Kleber M."/>
            <person name="Mauceli E."/>
            <person name="Brockman W."/>
            <person name="Young S."/>
            <person name="LaButti K."/>
            <person name="Sykes S."/>
            <person name="DeCaprio D."/>
            <person name="Crawford M."/>
            <person name="Koehrsen M."/>
            <person name="Engels R."/>
            <person name="Montgomery P."/>
            <person name="Pearson M."/>
            <person name="Howarth C."/>
            <person name="Larson L."/>
            <person name="White J."/>
            <person name="O'Leary S."/>
            <person name="Kodira C."/>
            <person name="Zeng Q."/>
            <person name="Yandava C."/>
            <person name="Alvarado L."/>
            <person name="Longcore J."/>
            <person name="James T."/>
        </authorList>
    </citation>
    <scope>NUCLEOTIDE SEQUENCE [LARGE SCALE GENOMIC DNA]</scope>
    <source>
        <strain evidence="21 22">JEL423</strain>
    </source>
</reference>
<dbReference type="PROSITE" id="PS51193">
    <property type="entry name" value="HELICASE_ATP_BIND_2"/>
    <property type="match status" value="1"/>
</dbReference>
<protein>
    <recommendedName>
        <fullName evidence="16">DNA 5'-3' helicase</fullName>
        <ecNumber evidence="16">5.6.2.3</ecNumber>
    </recommendedName>
    <alternativeName>
        <fullName evidence="18">DNA 5'-3' helicase FANCJ</fullName>
    </alternativeName>
</protein>
<dbReference type="InterPro" id="IPR006554">
    <property type="entry name" value="Helicase-like_DEXD_c2"/>
</dbReference>
<dbReference type="InterPro" id="IPR027417">
    <property type="entry name" value="P-loop_NTPase"/>
</dbReference>
<dbReference type="EC" id="5.6.2.3" evidence="16"/>
<dbReference type="FunFam" id="3.40.50.300:FF:000731">
    <property type="entry name" value="Fanconi anemia group J protein homolog"/>
    <property type="match status" value="1"/>
</dbReference>
<evidence type="ECO:0000256" key="11">
    <source>
        <dbReference type="ARBA" id="ARBA00023004"/>
    </source>
</evidence>
<keyword evidence="6" id="KW-0547">Nucleotide-binding</keyword>
<evidence type="ECO:0000256" key="6">
    <source>
        <dbReference type="ARBA" id="ARBA00022741"/>
    </source>
</evidence>
<sequence length="1195" mass="133921">MVEDSKGSDNLKRRLPSTIVGKNSSSSHTFPVHNSPSLGLTNTTTLKKLFTAAPGTLRRKQTSLDFQFKQPLHIPTDISDKEYQKSIASSEKYTINGVDVRFPFKAYPFQIAMMGKIIKALKESENALLESPTGTGKTLTILTAVLAWREAERTNITNIRTEHFKSFVFEQEKQQTPNPPISSSSFFIGADTKSNNTPQAIETKAAGALASQRFANDNDDFMEAVCDHQNVNHSIAIKVNNAIDKIDLGVVGDGSEKSKALNESIPTIFIASRTQKQIQQIVRELREKSTYRPRISILGSREHYCINPQLKRSTNKGEECTSLIETDSCGYFNRTRQLQGHAKIQGEERNAIWDIEDLVTVGKRTRGCPYYAAKALAETAEVIFAPYNYIIDPHVRASSGISLENSILIIDEAHNIESSCMDSGSADFTEQEMIETSRDLEGIVKQGHHVDEYNTLIHLIKMFLDWRCKFEDSFTIHEFSKSLKIWQGPEISQLLGDMGILPGSIPMITQAYAIIQETMGSSDKFKLLKREYPSQRSLQLIGGLVMILRFLFSFDPDFINDYRMVLTKSENESRVKDSLPWVYTFSFWCMNPAVIFKHIESMTKSIILTSGTMSPISSFSRELGVKFAHTLEAPHIIKDDQLCIGSLPSGANNMPLVGVYKSFETFDYQDQLGLSIARLANLIPQGLLVFLPSYMWLDKLMDRWRQTGLEQRLGKTKYIFTEPRANAKKELENLMAKYDSISSTESGAILFCVYRGKMSEGIDFSDHRARGVICVGLPFPNIKDIKVLQKRDYNTQRASSRGLLTGSEWYSMQAYRALNQALGRCIRHRNDWGAIILLDERFSQSRCTSNLSKWMRTKIRQWKTLQEAEAVLKSFFDYRIKAEFELKLQLEAHIPDEKKKREEYQVEQEQICKVDEPQTDLGLDTDFNTAGTLDSLKGTIENPIIPKSSNTEINILNWTNTSEVWLDNNQALHSQNDTATLGGIKKAIDLSKYSFGSKVKQESQVSLQATPNQTPAAAAEQSPEKLKIQSDIAIPDTTWNNPCNYVPLASPETETTQSSPLVTLSCIGCGSYIVNASKAHSITTELSYALRHAQGSQIFAVGDDADMDIPFSVMASDSLNAYWCQVDGLAYAHGTCPGCHAIIGIRVLAGCDATSSQHIGHWFMFSNALSSQPLDFHTTEASARSQKATQEMICN</sequence>
<dbReference type="PANTHER" id="PTHR11472">
    <property type="entry name" value="DNA REPAIR DEAD HELICASE RAD3/XP-D SUBFAMILY MEMBER"/>
    <property type="match status" value="1"/>
</dbReference>
<dbReference type="InterPro" id="IPR045028">
    <property type="entry name" value="DinG/Rad3-like"/>
</dbReference>
<evidence type="ECO:0000256" key="15">
    <source>
        <dbReference type="ARBA" id="ARBA00023242"/>
    </source>
</evidence>
<evidence type="ECO:0000313" key="21">
    <source>
        <dbReference type="EMBL" id="OAJ41609.1"/>
    </source>
</evidence>
<dbReference type="GO" id="GO:0003677">
    <property type="term" value="F:DNA binding"/>
    <property type="evidence" value="ECO:0007669"/>
    <property type="project" value="InterPro"/>
</dbReference>
<keyword evidence="4" id="KW-0004">4Fe-4S</keyword>
<dbReference type="InterPro" id="IPR006555">
    <property type="entry name" value="ATP-dep_Helicase_C"/>
</dbReference>
<comment type="subcellular location">
    <subcellularLocation>
        <location evidence="2">Nucleus</location>
    </subcellularLocation>
</comment>
<dbReference type="InterPro" id="IPR002464">
    <property type="entry name" value="DNA/RNA_helicase_DEAH_CS"/>
</dbReference>
<keyword evidence="10" id="KW-0067">ATP-binding</keyword>
<feature type="region of interest" description="Disordered" evidence="19">
    <location>
        <begin position="1"/>
        <end position="36"/>
    </location>
</feature>
<evidence type="ECO:0000256" key="3">
    <source>
        <dbReference type="ARBA" id="ARBA00008792"/>
    </source>
</evidence>
<evidence type="ECO:0000256" key="7">
    <source>
        <dbReference type="ARBA" id="ARBA00022763"/>
    </source>
</evidence>
<feature type="domain" description="Helicase ATP-binding" evidence="20">
    <location>
        <begin position="96"/>
        <end position="467"/>
    </location>
</feature>
<evidence type="ECO:0000256" key="19">
    <source>
        <dbReference type="SAM" id="MobiDB-lite"/>
    </source>
</evidence>
<dbReference type="Pfam" id="PF13307">
    <property type="entry name" value="Helicase_C_2"/>
    <property type="match status" value="1"/>
</dbReference>
<keyword evidence="8" id="KW-0378">Hydrolase</keyword>
<evidence type="ECO:0000256" key="8">
    <source>
        <dbReference type="ARBA" id="ARBA00022801"/>
    </source>
</evidence>
<evidence type="ECO:0000256" key="16">
    <source>
        <dbReference type="ARBA" id="ARBA00044969"/>
    </source>
</evidence>
<dbReference type="GO" id="GO:0005634">
    <property type="term" value="C:nucleus"/>
    <property type="evidence" value="ECO:0007669"/>
    <property type="project" value="UniProtKB-SubCell"/>
</dbReference>
<evidence type="ECO:0000256" key="4">
    <source>
        <dbReference type="ARBA" id="ARBA00022485"/>
    </source>
</evidence>
<comment type="similarity">
    <text evidence="3">Belongs to the DEAD box helicase family. DEAH subfamily.</text>
</comment>
<keyword evidence="12" id="KW-0411">Iron-sulfur</keyword>
<keyword evidence="5" id="KW-0479">Metal-binding</keyword>
<evidence type="ECO:0000256" key="14">
    <source>
        <dbReference type="ARBA" id="ARBA00023235"/>
    </source>
</evidence>
<evidence type="ECO:0000256" key="2">
    <source>
        <dbReference type="ARBA" id="ARBA00004123"/>
    </source>
</evidence>
<dbReference type="OrthoDB" id="272481at2759"/>
<keyword evidence="9" id="KW-0347">Helicase</keyword>
<dbReference type="EMBL" id="DS022306">
    <property type="protein sequence ID" value="OAJ41609.1"/>
    <property type="molecule type" value="Genomic_DNA"/>
</dbReference>
<evidence type="ECO:0000256" key="9">
    <source>
        <dbReference type="ARBA" id="ARBA00022806"/>
    </source>
</evidence>
<dbReference type="Pfam" id="PF06733">
    <property type="entry name" value="DEAD_2"/>
    <property type="match status" value="1"/>
</dbReference>
<dbReference type="STRING" id="403673.A0A177WNB6"/>
<dbReference type="SMART" id="SM00488">
    <property type="entry name" value="DEXDc2"/>
    <property type="match status" value="1"/>
</dbReference>
<dbReference type="PROSITE" id="PS00690">
    <property type="entry name" value="DEAH_ATP_HELICASE"/>
    <property type="match status" value="1"/>
</dbReference>
<comment type="cofactor">
    <cofactor evidence="1">
        <name>[4Fe-4S] cluster</name>
        <dbReference type="ChEBI" id="CHEBI:49883"/>
    </cofactor>
</comment>
<keyword evidence="13" id="KW-0234">DNA repair</keyword>
<dbReference type="InterPro" id="IPR013020">
    <property type="entry name" value="Rad3/Chl1-like"/>
</dbReference>
<dbReference type="InterPro" id="IPR010614">
    <property type="entry name" value="RAD3-like_helicase_DEAD"/>
</dbReference>
<name>A0A177WNB6_BATDL</name>
<evidence type="ECO:0000256" key="18">
    <source>
        <dbReference type="ARBA" id="ARBA00082714"/>
    </source>
</evidence>
<reference evidence="21 22" key="2">
    <citation type="submission" date="2016-05" db="EMBL/GenBank/DDBJ databases">
        <title>Lineage-specific infection strategies underlie the spectrum of fungal disease in amphibians.</title>
        <authorList>
            <person name="Cuomo C.A."/>
            <person name="Farrer R.A."/>
            <person name="James T."/>
            <person name="Longcore J."/>
            <person name="Birren B."/>
        </authorList>
    </citation>
    <scope>NUCLEOTIDE SEQUENCE [LARGE SCALE GENOMIC DNA]</scope>
    <source>
        <strain evidence="21 22">JEL423</strain>
    </source>
</reference>
<feature type="compositionally biased region" description="Basic and acidic residues" evidence="19">
    <location>
        <begin position="1"/>
        <end position="12"/>
    </location>
</feature>
<dbReference type="Gene3D" id="3.40.50.300">
    <property type="entry name" value="P-loop containing nucleotide triphosphate hydrolases"/>
    <property type="match status" value="3"/>
</dbReference>
<dbReference type="GO" id="GO:1990918">
    <property type="term" value="P:double-strand break repair involved in meiotic recombination"/>
    <property type="evidence" value="ECO:0007669"/>
    <property type="project" value="TreeGrafter"/>
</dbReference>
<dbReference type="PANTHER" id="PTHR11472:SF47">
    <property type="entry name" value="FANCONI ANEMIA GROUP J PROTEIN"/>
    <property type="match status" value="1"/>
</dbReference>
<dbReference type="AlphaFoldDB" id="A0A177WNB6"/>
<dbReference type="Proteomes" id="UP000077115">
    <property type="component" value="Unassembled WGS sequence"/>
</dbReference>
<evidence type="ECO:0000256" key="1">
    <source>
        <dbReference type="ARBA" id="ARBA00001966"/>
    </source>
</evidence>
<accession>A0A177WNB6</accession>
<feature type="region of interest" description="Disordered" evidence="19">
    <location>
        <begin position="1006"/>
        <end position="1025"/>
    </location>
</feature>
<comment type="catalytic activity">
    <reaction evidence="17">
        <text>ATP + H2O = ADP + phosphate + H(+)</text>
        <dbReference type="Rhea" id="RHEA:13065"/>
        <dbReference type="ChEBI" id="CHEBI:15377"/>
        <dbReference type="ChEBI" id="CHEBI:15378"/>
        <dbReference type="ChEBI" id="CHEBI:30616"/>
        <dbReference type="ChEBI" id="CHEBI:43474"/>
        <dbReference type="ChEBI" id="CHEBI:456216"/>
        <dbReference type="EC" id="5.6.2.3"/>
    </reaction>
</comment>
<dbReference type="NCBIfam" id="TIGR00604">
    <property type="entry name" value="rad3"/>
    <property type="match status" value="1"/>
</dbReference>
<evidence type="ECO:0000256" key="12">
    <source>
        <dbReference type="ARBA" id="ARBA00023014"/>
    </source>
</evidence>
<keyword evidence="14" id="KW-0413">Isomerase</keyword>
<evidence type="ECO:0000313" key="22">
    <source>
        <dbReference type="Proteomes" id="UP000077115"/>
    </source>
</evidence>
<evidence type="ECO:0000256" key="17">
    <source>
        <dbReference type="ARBA" id="ARBA00048954"/>
    </source>
</evidence>
<dbReference type="GO" id="GO:0051539">
    <property type="term" value="F:4 iron, 4 sulfur cluster binding"/>
    <property type="evidence" value="ECO:0007669"/>
    <property type="project" value="UniProtKB-KW"/>
</dbReference>
<dbReference type="GO" id="GO:0005524">
    <property type="term" value="F:ATP binding"/>
    <property type="evidence" value="ECO:0007669"/>
    <property type="project" value="UniProtKB-KW"/>
</dbReference>
<dbReference type="InterPro" id="IPR014013">
    <property type="entry name" value="Helic_SF1/SF2_ATP-bd_DinG/Rad3"/>
</dbReference>
<evidence type="ECO:0000259" key="20">
    <source>
        <dbReference type="PROSITE" id="PS51193"/>
    </source>
</evidence>
<dbReference type="GO" id="GO:0016818">
    <property type="term" value="F:hydrolase activity, acting on acid anhydrides, in phosphorus-containing anhydrides"/>
    <property type="evidence" value="ECO:0007669"/>
    <property type="project" value="InterPro"/>
</dbReference>
<dbReference type="CDD" id="cd18788">
    <property type="entry name" value="SF2_C_XPD"/>
    <property type="match status" value="1"/>
</dbReference>
<evidence type="ECO:0000256" key="5">
    <source>
        <dbReference type="ARBA" id="ARBA00022723"/>
    </source>
</evidence>
<proteinExistence type="inferred from homology"/>
<dbReference type="VEuPathDB" id="FungiDB:BDEG_25181"/>
<feature type="compositionally biased region" description="Low complexity" evidence="19">
    <location>
        <begin position="1008"/>
        <end position="1019"/>
    </location>
</feature>
<organism evidence="21 22">
    <name type="scientific">Batrachochytrium dendrobatidis (strain JEL423)</name>
    <dbReference type="NCBI Taxonomy" id="403673"/>
    <lineage>
        <taxon>Eukaryota</taxon>
        <taxon>Fungi</taxon>
        <taxon>Fungi incertae sedis</taxon>
        <taxon>Chytridiomycota</taxon>
        <taxon>Chytridiomycota incertae sedis</taxon>
        <taxon>Chytridiomycetes</taxon>
        <taxon>Rhizophydiales</taxon>
        <taxon>Rhizophydiales incertae sedis</taxon>
        <taxon>Batrachochytrium</taxon>
    </lineage>
</organism>
<feature type="compositionally biased region" description="Polar residues" evidence="19">
    <location>
        <begin position="20"/>
        <end position="36"/>
    </location>
</feature>
<dbReference type="SUPFAM" id="SSF52540">
    <property type="entry name" value="P-loop containing nucleoside triphosphate hydrolases"/>
    <property type="match status" value="2"/>
</dbReference>
<keyword evidence="11" id="KW-0408">Iron</keyword>
<evidence type="ECO:0000256" key="10">
    <source>
        <dbReference type="ARBA" id="ARBA00022840"/>
    </source>
</evidence>
<keyword evidence="7" id="KW-0227">DNA damage</keyword>
<evidence type="ECO:0000256" key="13">
    <source>
        <dbReference type="ARBA" id="ARBA00023204"/>
    </source>
</evidence>
<dbReference type="GO" id="GO:0043139">
    <property type="term" value="F:5'-3' DNA helicase activity"/>
    <property type="evidence" value="ECO:0007669"/>
    <property type="project" value="UniProtKB-EC"/>
</dbReference>
<keyword evidence="15" id="KW-0539">Nucleus</keyword>